<proteinExistence type="predicted"/>
<name>A0A0H3BLC1_SALNS</name>
<organism evidence="1 2">
    <name type="scientific">Salmonella newport (strain SL254)</name>
    <dbReference type="NCBI Taxonomy" id="423368"/>
    <lineage>
        <taxon>Bacteria</taxon>
        <taxon>Pseudomonadati</taxon>
        <taxon>Pseudomonadota</taxon>
        <taxon>Gammaproteobacteria</taxon>
        <taxon>Enterobacterales</taxon>
        <taxon>Enterobacteriaceae</taxon>
        <taxon>Salmonella</taxon>
    </lineage>
</organism>
<sequence>MIALSLSQTGSSLFKFVQTSEFFVLPSVFLVMSCSVQQ</sequence>
<dbReference type="KEGG" id="see:SNSL254_A4857"/>
<protein>
    <submittedName>
        <fullName evidence="1">Uncharacterized protein</fullName>
    </submittedName>
</protein>
<dbReference type="HOGENOM" id="CLU_3348409_0_0_6"/>
<reference evidence="1 2" key="1">
    <citation type="journal article" date="2011" name="J. Bacteriol.">
        <title>Comparative genomics of 28 Salmonella enterica isolates: evidence for CRISPR-mediated adaptive sublineage evolution.</title>
        <authorList>
            <person name="Fricke W.F."/>
            <person name="Mammel M.K."/>
            <person name="McDermott P.F."/>
            <person name="Tartera C."/>
            <person name="White D.G."/>
            <person name="Leclerc J.E."/>
            <person name="Ravel J."/>
            <person name="Cebula T.A."/>
        </authorList>
    </citation>
    <scope>NUCLEOTIDE SEQUENCE [LARGE SCALE GENOMIC DNA]</scope>
    <source>
        <strain evidence="1 2">SL254</strain>
    </source>
</reference>
<dbReference type="Proteomes" id="UP000008824">
    <property type="component" value="Chromosome"/>
</dbReference>
<evidence type="ECO:0000313" key="2">
    <source>
        <dbReference type="Proteomes" id="UP000008824"/>
    </source>
</evidence>
<gene>
    <name evidence="1" type="ordered locus">SNSL254_A4857</name>
</gene>
<accession>A0A0H3BLC1</accession>
<evidence type="ECO:0000313" key="1">
    <source>
        <dbReference type="EMBL" id="ACF61407.1"/>
    </source>
</evidence>
<dbReference type="EMBL" id="CP001113">
    <property type="protein sequence ID" value="ACF61407.1"/>
    <property type="molecule type" value="Genomic_DNA"/>
</dbReference>
<dbReference type="AlphaFoldDB" id="A0A0H3BLC1"/>